<keyword evidence="7 10" id="KW-0378">Hydrolase</keyword>
<sequence>MSSNTIKLLAFDLDGTLLDSVPDLTTAVDLAMKAMGRPGASEAQVRDWVGNGADTLVARALSQDIEIDLSLTDESKSEARAHFDRFYAECGHTQSTLYPRVKESLRALHEAGYQLAVITNKPYQFVPEILAQHGIDDLFIDVLGGDSLAKKKPDPLPLTHLMGKYQASLSETVMIGDSKNDILAAKNAGVMSVALPYGYNHGEPIEQANPDHLIQDLSQLPELLTRC</sequence>
<dbReference type="CDD" id="cd16417">
    <property type="entry name" value="HAD_PGPase"/>
    <property type="match status" value="1"/>
</dbReference>
<comment type="cofactor">
    <cofactor evidence="2 10">
        <name>Mg(2+)</name>
        <dbReference type="ChEBI" id="CHEBI:18420"/>
    </cofactor>
</comment>
<evidence type="ECO:0000313" key="12">
    <source>
        <dbReference type="Proteomes" id="UP000318242"/>
    </source>
</evidence>
<keyword evidence="6 10" id="KW-0479">Metal-binding</keyword>
<dbReference type="GO" id="GO:0046872">
    <property type="term" value="F:metal ion binding"/>
    <property type="evidence" value="ECO:0007669"/>
    <property type="project" value="UniProtKB-KW"/>
</dbReference>
<dbReference type="NCBIfam" id="NF009695">
    <property type="entry name" value="PRK13222.1-2"/>
    <property type="match status" value="1"/>
</dbReference>
<dbReference type="GO" id="GO:0005829">
    <property type="term" value="C:cytosol"/>
    <property type="evidence" value="ECO:0007669"/>
    <property type="project" value="TreeGrafter"/>
</dbReference>
<evidence type="ECO:0000313" key="11">
    <source>
        <dbReference type="EMBL" id="GEA61431.1"/>
    </source>
</evidence>
<comment type="catalytic activity">
    <reaction evidence="1 10">
        <text>2-phosphoglycolate + H2O = glycolate + phosphate</text>
        <dbReference type="Rhea" id="RHEA:14369"/>
        <dbReference type="ChEBI" id="CHEBI:15377"/>
        <dbReference type="ChEBI" id="CHEBI:29805"/>
        <dbReference type="ChEBI" id="CHEBI:43474"/>
        <dbReference type="ChEBI" id="CHEBI:58033"/>
        <dbReference type="EC" id="3.1.3.18"/>
    </reaction>
</comment>
<dbReference type="InterPro" id="IPR037512">
    <property type="entry name" value="PGPase_prok"/>
</dbReference>
<feature type="binding site" evidence="10">
    <location>
        <position position="177"/>
    </location>
    <ligand>
        <name>Mg(2+)</name>
        <dbReference type="ChEBI" id="CHEBI:18420"/>
    </ligand>
</feature>
<dbReference type="PANTHER" id="PTHR43434">
    <property type="entry name" value="PHOSPHOGLYCOLATE PHOSPHATASE"/>
    <property type="match status" value="1"/>
</dbReference>
<dbReference type="NCBIfam" id="TIGR01549">
    <property type="entry name" value="HAD-SF-IA-v1"/>
    <property type="match status" value="1"/>
</dbReference>
<gene>
    <name evidence="11" type="primary">gph</name>
    <name evidence="11" type="ORF">VCO01S_26240</name>
</gene>
<dbReference type="NCBIfam" id="TIGR01449">
    <property type="entry name" value="PGP_bact"/>
    <property type="match status" value="1"/>
</dbReference>
<keyword evidence="12" id="KW-1185">Reference proteome</keyword>
<dbReference type="EC" id="3.1.3.18" evidence="5 10"/>
<evidence type="ECO:0000256" key="4">
    <source>
        <dbReference type="ARBA" id="ARBA00006171"/>
    </source>
</evidence>
<dbReference type="NCBIfam" id="TIGR01662">
    <property type="entry name" value="HAD-SF-IIIA"/>
    <property type="match status" value="1"/>
</dbReference>
<evidence type="ECO:0000256" key="9">
    <source>
        <dbReference type="ARBA" id="ARBA00023277"/>
    </source>
</evidence>
<comment type="caution">
    <text evidence="11">The sequence shown here is derived from an EMBL/GenBank/DDBJ whole genome shotgun (WGS) entry which is preliminary data.</text>
</comment>
<dbReference type="OrthoDB" id="9776368at2"/>
<feature type="binding site" evidence="10">
    <location>
        <position position="14"/>
    </location>
    <ligand>
        <name>Mg(2+)</name>
        <dbReference type="ChEBI" id="CHEBI:18420"/>
    </ligand>
</feature>
<dbReference type="SUPFAM" id="SSF56784">
    <property type="entry name" value="HAD-like"/>
    <property type="match status" value="1"/>
</dbReference>
<dbReference type="GO" id="GO:0046295">
    <property type="term" value="P:glycolate biosynthetic process"/>
    <property type="evidence" value="ECO:0007669"/>
    <property type="project" value="UniProtKB-UniRule"/>
</dbReference>
<dbReference type="SFLD" id="SFLDG01129">
    <property type="entry name" value="C1.5:_HAD__Beta-PGM__Phosphata"/>
    <property type="match status" value="1"/>
</dbReference>
<dbReference type="InterPro" id="IPR050155">
    <property type="entry name" value="HAD-like_hydrolase_sf"/>
</dbReference>
<evidence type="ECO:0000256" key="10">
    <source>
        <dbReference type="HAMAP-Rule" id="MF_00495"/>
    </source>
</evidence>
<organism evidence="11 12">
    <name type="scientific">Vibrio comitans NBRC 102076</name>
    <dbReference type="NCBI Taxonomy" id="1219078"/>
    <lineage>
        <taxon>Bacteria</taxon>
        <taxon>Pseudomonadati</taxon>
        <taxon>Pseudomonadota</taxon>
        <taxon>Gammaproteobacteria</taxon>
        <taxon>Vibrionales</taxon>
        <taxon>Vibrionaceae</taxon>
        <taxon>Vibrio</taxon>
    </lineage>
</organism>
<keyword evidence="8 10" id="KW-0460">Magnesium</keyword>
<dbReference type="PANTHER" id="PTHR43434:SF1">
    <property type="entry name" value="PHOSPHOGLYCOLATE PHOSPHATASE"/>
    <property type="match status" value="1"/>
</dbReference>
<dbReference type="AlphaFoldDB" id="A0A4Y3IPJ1"/>
<comment type="function">
    <text evidence="10">Specifically catalyzes the dephosphorylation of 2-phosphoglycolate. Is involved in the dissimilation of the intracellular 2-phosphoglycolate formed during the DNA repair of 3'-phosphoglycolate ends, a major class of DNA lesions induced by oxidative stress.</text>
</comment>
<dbReference type="InterPro" id="IPR023214">
    <property type="entry name" value="HAD_sf"/>
</dbReference>
<dbReference type="RefSeq" id="WP_141271805.1">
    <property type="nucleotide sequence ID" value="NZ_BJLH01000011.1"/>
</dbReference>
<dbReference type="EMBL" id="BJLH01000011">
    <property type="protein sequence ID" value="GEA61431.1"/>
    <property type="molecule type" value="Genomic_DNA"/>
</dbReference>
<dbReference type="UniPathway" id="UPA00865">
    <property type="reaction ID" value="UER00834"/>
</dbReference>
<dbReference type="InterPro" id="IPR036412">
    <property type="entry name" value="HAD-like_sf"/>
</dbReference>
<comment type="similarity">
    <text evidence="4 10">Belongs to the HAD-like hydrolase superfamily. CbbY/CbbZ/Gph/YieH family.</text>
</comment>
<feature type="binding site" evidence="10">
    <location>
        <position position="12"/>
    </location>
    <ligand>
        <name>Mg(2+)</name>
        <dbReference type="ChEBI" id="CHEBI:18420"/>
    </ligand>
</feature>
<dbReference type="GO" id="GO:0005975">
    <property type="term" value="P:carbohydrate metabolic process"/>
    <property type="evidence" value="ECO:0007669"/>
    <property type="project" value="InterPro"/>
</dbReference>
<feature type="active site" description="Nucleophile" evidence="10">
    <location>
        <position position="12"/>
    </location>
</feature>
<proteinExistence type="inferred from homology"/>
<dbReference type="SFLD" id="SFLDS00003">
    <property type="entry name" value="Haloacid_Dehalogenase"/>
    <property type="match status" value="1"/>
</dbReference>
<dbReference type="GO" id="GO:0006281">
    <property type="term" value="P:DNA repair"/>
    <property type="evidence" value="ECO:0007669"/>
    <property type="project" value="TreeGrafter"/>
</dbReference>
<evidence type="ECO:0000256" key="6">
    <source>
        <dbReference type="ARBA" id="ARBA00022723"/>
    </source>
</evidence>
<comment type="pathway">
    <text evidence="3 10">Organic acid metabolism; glycolate biosynthesis; glycolate from 2-phosphoglycolate: step 1/1.</text>
</comment>
<dbReference type="PRINTS" id="PR00413">
    <property type="entry name" value="HADHALOGNASE"/>
</dbReference>
<evidence type="ECO:0000256" key="8">
    <source>
        <dbReference type="ARBA" id="ARBA00022842"/>
    </source>
</evidence>
<evidence type="ECO:0000256" key="1">
    <source>
        <dbReference type="ARBA" id="ARBA00000830"/>
    </source>
</evidence>
<dbReference type="Pfam" id="PF00702">
    <property type="entry name" value="Hydrolase"/>
    <property type="match status" value="1"/>
</dbReference>
<evidence type="ECO:0000256" key="2">
    <source>
        <dbReference type="ARBA" id="ARBA00001946"/>
    </source>
</evidence>
<dbReference type="Gene3D" id="3.40.50.1000">
    <property type="entry name" value="HAD superfamily/HAD-like"/>
    <property type="match status" value="1"/>
</dbReference>
<dbReference type="InterPro" id="IPR006549">
    <property type="entry name" value="HAD-SF_hydro_IIIA"/>
</dbReference>
<evidence type="ECO:0000256" key="7">
    <source>
        <dbReference type="ARBA" id="ARBA00022801"/>
    </source>
</evidence>
<dbReference type="SFLD" id="SFLDG01135">
    <property type="entry name" value="C1.5.6:_HAD__Beta-PGM__Phospha"/>
    <property type="match status" value="1"/>
</dbReference>
<evidence type="ECO:0000256" key="5">
    <source>
        <dbReference type="ARBA" id="ARBA00013078"/>
    </source>
</evidence>
<accession>A0A4Y3IPJ1</accession>
<reference evidence="11 12" key="1">
    <citation type="submission" date="2019-06" db="EMBL/GenBank/DDBJ databases">
        <title>Whole genome shotgun sequence of Vibrio comitans NBRC 102076.</title>
        <authorList>
            <person name="Hosoyama A."/>
            <person name="Uohara A."/>
            <person name="Ohji S."/>
            <person name="Ichikawa N."/>
        </authorList>
    </citation>
    <scope>NUCLEOTIDE SEQUENCE [LARGE SCALE GENOMIC DNA]</scope>
    <source>
        <strain evidence="11 12">NBRC 102076</strain>
    </source>
</reference>
<dbReference type="FunFam" id="3.40.50.1000:FF:000022">
    <property type="entry name" value="Phosphoglycolate phosphatase"/>
    <property type="match status" value="1"/>
</dbReference>
<name>A0A4Y3IPJ1_9VIBR</name>
<protein>
    <recommendedName>
        <fullName evidence="5 10">Phosphoglycolate phosphatase</fullName>
        <shortName evidence="10">PGP</shortName>
        <shortName evidence="10">PGPase</shortName>
        <ecNumber evidence="5 10">3.1.3.18</ecNumber>
    </recommendedName>
</protein>
<dbReference type="Proteomes" id="UP000318242">
    <property type="component" value="Unassembled WGS sequence"/>
</dbReference>
<dbReference type="InterPro" id="IPR006439">
    <property type="entry name" value="HAD-SF_hydro_IA"/>
</dbReference>
<dbReference type="HAMAP" id="MF_00495">
    <property type="entry name" value="GPH_hydrolase_bact"/>
    <property type="match status" value="1"/>
</dbReference>
<dbReference type="Gene3D" id="1.10.150.240">
    <property type="entry name" value="Putative phosphatase, domain 2"/>
    <property type="match status" value="1"/>
</dbReference>
<dbReference type="InterPro" id="IPR023198">
    <property type="entry name" value="PGP-like_dom2"/>
</dbReference>
<keyword evidence="9 10" id="KW-0119">Carbohydrate metabolism</keyword>
<evidence type="ECO:0000256" key="3">
    <source>
        <dbReference type="ARBA" id="ARBA00004818"/>
    </source>
</evidence>
<dbReference type="GO" id="GO:0008967">
    <property type="term" value="F:phosphoglycolate phosphatase activity"/>
    <property type="evidence" value="ECO:0007669"/>
    <property type="project" value="UniProtKB-UniRule"/>
</dbReference>